<dbReference type="SMART" id="SM00343">
    <property type="entry name" value="ZnF_C2HC"/>
    <property type="match status" value="2"/>
</dbReference>
<feature type="domain" description="CCHC-type" evidence="2">
    <location>
        <begin position="344"/>
        <end position="360"/>
    </location>
</feature>
<reference evidence="3" key="2">
    <citation type="submission" date="2025-05" db="UniProtKB">
        <authorList>
            <consortium name="EnsemblMetazoa"/>
        </authorList>
    </citation>
    <scope>IDENTIFICATION</scope>
    <source>
        <strain evidence="3">Foshan</strain>
    </source>
</reference>
<dbReference type="Proteomes" id="UP000069940">
    <property type="component" value="Unassembled WGS sequence"/>
</dbReference>
<organism evidence="3 4">
    <name type="scientific">Aedes albopictus</name>
    <name type="common">Asian tiger mosquito</name>
    <name type="synonym">Stegomyia albopicta</name>
    <dbReference type="NCBI Taxonomy" id="7160"/>
    <lineage>
        <taxon>Eukaryota</taxon>
        <taxon>Metazoa</taxon>
        <taxon>Ecdysozoa</taxon>
        <taxon>Arthropoda</taxon>
        <taxon>Hexapoda</taxon>
        <taxon>Insecta</taxon>
        <taxon>Pterygota</taxon>
        <taxon>Neoptera</taxon>
        <taxon>Endopterygota</taxon>
        <taxon>Diptera</taxon>
        <taxon>Nematocera</taxon>
        <taxon>Culicoidea</taxon>
        <taxon>Culicidae</taxon>
        <taxon>Culicinae</taxon>
        <taxon>Aedini</taxon>
        <taxon>Aedes</taxon>
        <taxon>Stegomyia</taxon>
    </lineage>
</organism>
<name>A0ABM1XQZ8_AEDAL</name>
<evidence type="ECO:0000256" key="1">
    <source>
        <dbReference type="SAM" id="MobiDB-lite"/>
    </source>
</evidence>
<dbReference type="RefSeq" id="XP_062698124.1">
    <property type="nucleotide sequence ID" value="XM_062842140.1"/>
</dbReference>
<dbReference type="SUPFAM" id="SSF57756">
    <property type="entry name" value="Retrovirus zinc finger-like domains"/>
    <property type="match status" value="1"/>
</dbReference>
<feature type="compositionally biased region" description="Basic and acidic residues" evidence="1">
    <location>
        <begin position="367"/>
        <end position="401"/>
    </location>
</feature>
<reference evidence="4" key="1">
    <citation type="journal article" date="2015" name="Proc. Natl. Acad. Sci. U.S.A.">
        <title>Genome sequence of the Asian Tiger mosquito, Aedes albopictus, reveals insights into its biology, genetics, and evolution.</title>
        <authorList>
            <person name="Chen X.G."/>
            <person name="Jiang X."/>
            <person name="Gu J."/>
            <person name="Xu M."/>
            <person name="Wu Y."/>
            <person name="Deng Y."/>
            <person name="Zhang C."/>
            <person name="Bonizzoni M."/>
            <person name="Dermauw W."/>
            <person name="Vontas J."/>
            <person name="Armbruster P."/>
            <person name="Huang X."/>
            <person name="Yang Y."/>
            <person name="Zhang H."/>
            <person name="He W."/>
            <person name="Peng H."/>
            <person name="Liu Y."/>
            <person name="Wu K."/>
            <person name="Chen J."/>
            <person name="Lirakis M."/>
            <person name="Topalis P."/>
            <person name="Van Leeuwen T."/>
            <person name="Hall A.B."/>
            <person name="Jiang X."/>
            <person name="Thorpe C."/>
            <person name="Mueller R.L."/>
            <person name="Sun C."/>
            <person name="Waterhouse R.M."/>
            <person name="Yan G."/>
            <person name="Tu Z.J."/>
            <person name="Fang X."/>
            <person name="James A.A."/>
        </authorList>
    </citation>
    <scope>NUCLEOTIDE SEQUENCE [LARGE SCALE GENOMIC DNA]</scope>
    <source>
        <strain evidence="4">Foshan</strain>
    </source>
</reference>
<dbReference type="GeneID" id="134284022"/>
<sequence length="410" mass="45677">MDSSDVGRDSGATFNGPLAPTKTPSKKSLLKELSEVLKKNNALREQVASLSGFGSDWIPASSSTGHSDGPLLSAMSSWSLSALNIPECVPSEGQTEIDKQAFEYWKDMLVSSLQLANATDERMKYGVFKIKSGPKLREILSTTSSTPEMPDEQTSPFSNALARLDGYYGSRAYTLTQRGKLMMMLQGATENSIAFVRRVTCAAKLCGYGPDEEMEAVVRVITQRANDARVRTLANRNWLKQGTMKDLIDLIQDHEIEKSSEEEFLRRQRLRDSPLVAAVSHSNEEYRNQRTAFSSYGRGRGFPNRGGGRGGRGFSRGINRSQSNCWRCGSVYHRSSECFAIKKDCRICRQYGHIARCCPSNQSSPLEQRRPLKRHAEEEEPTVERKIAAIECAKTEADPDPKVQNIDDLE</sequence>
<feature type="domain" description="CCHC-type" evidence="2">
    <location>
        <begin position="324"/>
        <end position="340"/>
    </location>
</feature>
<keyword evidence="4" id="KW-1185">Reference proteome</keyword>
<feature type="region of interest" description="Disordered" evidence="1">
    <location>
        <begin position="361"/>
        <end position="410"/>
    </location>
</feature>
<protein>
    <recommendedName>
        <fullName evidence="2">CCHC-type domain-containing protein</fullName>
    </recommendedName>
</protein>
<proteinExistence type="predicted"/>
<accession>A0ABM1XQZ8</accession>
<evidence type="ECO:0000313" key="4">
    <source>
        <dbReference type="Proteomes" id="UP000069940"/>
    </source>
</evidence>
<feature type="compositionally biased region" description="Gly residues" evidence="1">
    <location>
        <begin position="298"/>
        <end position="314"/>
    </location>
</feature>
<evidence type="ECO:0000313" key="3">
    <source>
        <dbReference type="EnsemblMetazoa" id="AALFPA23_001996.P1590"/>
    </source>
</evidence>
<dbReference type="EnsemblMetazoa" id="AALFPA23_001996.R1590">
    <property type="protein sequence ID" value="AALFPA23_001996.P1590"/>
    <property type="gene ID" value="AALFPA23_001996"/>
</dbReference>
<evidence type="ECO:0000259" key="2">
    <source>
        <dbReference type="SMART" id="SM00343"/>
    </source>
</evidence>
<dbReference type="InterPro" id="IPR001878">
    <property type="entry name" value="Znf_CCHC"/>
</dbReference>
<dbReference type="InterPro" id="IPR036875">
    <property type="entry name" value="Znf_CCHC_sf"/>
</dbReference>
<feature type="region of interest" description="Disordered" evidence="1">
    <location>
        <begin position="294"/>
        <end position="314"/>
    </location>
</feature>
<dbReference type="Gene3D" id="4.10.60.10">
    <property type="entry name" value="Zinc finger, CCHC-type"/>
    <property type="match status" value="1"/>
</dbReference>
<feature type="region of interest" description="Disordered" evidence="1">
    <location>
        <begin position="1"/>
        <end position="26"/>
    </location>
</feature>